<keyword evidence="2" id="KW-0547">Nucleotide-binding</keyword>
<dbReference type="PANTHER" id="PTHR42918">
    <property type="entry name" value="LYSYL-TRNA SYNTHETASE"/>
    <property type="match status" value="1"/>
</dbReference>
<dbReference type="GO" id="GO:0005524">
    <property type="term" value="F:ATP binding"/>
    <property type="evidence" value="ECO:0007669"/>
    <property type="project" value="UniProtKB-KW"/>
</dbReference>
<accession>A0A521G522</accession>
<comment type="caution">
    <text evidence="5">The sequence shown here is derived from an EMBL/GenBank/DDBJ whole genome shotgun (WGS) entry which is preliminary data.</text>
</comment>
<dbReference type="GO" id="GO:0006430">
    <property type="term" value="P:lysyl-tRNA aminoacylation"/>
    <property type="evidence" value="ECO:0007669"/>
    <property type="project" value="InterPro"/>
</dbReference>
<dbReference type="InterPro" id="IPR045864">
    <property type="entry name" value="aa-tRNA-synth_II/BPL/LPL"/>
</dbReference>
<keyword evidence="3" id="KW-0067">ATP-binding</keyword>
<sequence length="309" mass="34864">MPTLRQAFLHTNTMLTPSDLHKRSVLLQAARSFFFARNYLEADTPIRLPMLIPEVEIQPLTSEGRFLQTSPELCMKRLLAGGCSRLFQICRCFRKGERGRLHQEEFAMLEWYQVGWSYVELMAESEALVRELAHICAEQGWQDLPAWAAQAEPWLRLTVEEAFQRFVGISAEHAVATGNFDQLLVEQVEPELGRLGAVFLCDYPIALASLARPRPDKPTVAERVELYINGIELANGFSELTDAAAQRRRFSAEMEKAGISSDLMPEKFLRAVEQLPDCAGIALGLDRLLMILLGRKSIAEVLPFADEEL</sequence>
<feature type="domain" description="Aminoacyl-transfer RNA synthetases class-II family profile" evidence="4">
    <location>
        <begin position="23"/>
        <end position="303"/>
    </location>
</feature>
<dbReference type="SUPFAM" id="SSF55681">
    <property type="entry name" value="Class II aaRS and biotin synthetases"/>
    <property type="match status" value="1"/>
</dbReference>
<organism evidence="5 6">
    <name type="scientific">Candidatus Electronema aureum</name>
    <dbReference type="NCBI Taxonomy" id="2005002"/>
    <lineage>
        <taxon>Bacteria</taxon>
        <taxon>Pseudomonadati</taxon>
        <taxon>Thermodesulfobacteriota</taxon>
        <taxon>Desulfobulbia</taxon>
        <taxon>Desulfobulbales</taxon>
        <taxon>Desulfobulbaceae</taxon>
        <taxon>Candidatus Electronema</taxon>
    </lineage>
</organism>
<dbReference type="NCBIfam" id="TIGR00462">
    <property type="entry name" value="genX"/>
    <property type="match status" value="1"/>
</dbReference>
<dbReference type="AlphaFoldDB" id="A0A521G522"/>
<dbReference type="GO" id="GO:0005829">
    <property type="term" value="C:cytosol"/>
    <property type="evidence" value="ECO:0007669"/>
    <property type="project" value="TreeGrafter"/>
</dbReference>
<dbReference type="GO" id="GO:0004824">
    <property type="term" value="F:lysine-tRNA ligase activity"/>
    <property type="evidence" value="ECO:0007669"/>
    <property type="project" value="UniProtKB-EC"/>
</dbReference>
<dbReference type="Gene3D" id="3.30.930.10">
    <property type="entry name" value="Bira Bifunctional Protein, Domain 2"/>
    <property type="match status" value="1"/>
</dbReference>
<dbReference type="EC" id="6.1.1.6" evidence="5"/>
<evidence type="ECO:0000256" key="1">
    <source>
        <dbReference type="ARBA" id="ARBA00022598"/>
    </source>
</evidence>
<dbReference type="Proteomes" id="UP000316238">
    <property type="component" value="Unassembled WGS sequence"/>
</dbReference>
<keyword evidence="6" id="KW-1185">Reference proteome</keyword>
<evidence type="ECO:0000256" key="2">
    <source>
        <dbReference type="ARBA" id="ARBA00022741"/>
    </source>
</evidence>
<proteinExistence type="predicted"/>
<reference evidence="5" key="1">
    <citation type="submission" date="2017-07" db="EMBL/GenBank/DDBJ databases">
        <title>The cable genome - Insights into the physiology and evolution of filamentous bacteria capable of sulfide oxidation via long distance electron transfer.</title>
        <authorList>
            <person name="Thorup C."/>
            <person name="Bjerg J.T."/>
            <person name="Schreiber L."/>
            <person name="Nielsen L.P."/>
            <person name="Kjeldsen K.U."/>
            <person name="Boesen T."/>
            <person name="Boggild A."/>
            <person name="Meysman F."/>
            <person name="Geelhoed J."/>
            <person name="Schramm A."/>
        </authorList>
    </citation>
    <scope>NUCLEOTIDE SEQUENCE [LARGE SCALE GENOMIC DNA]</scope>
    <source>
        <strain evidence="5">GS</strain>
    </source>
</reference>
<name>A0A521G522_9BACT</name>
<dbReference type="EMBL" id="NQJD01000001">
    <property type="protein sequence ID" value="TAA76124.1"/>
    <property type="molecule type" value="Genomic_DNA"/>
</dbReference>
<dbReference type="PANTHER" id="PTHR42918:SF6">
    <property type="entry name" value="ELONGATION FACTOR P--(R)-BETA-LYSINE LIGASE"/>
    <property type="match status" value="1"/>
</dbReference>
<dbReference type="Pfam" id="PF00152">
    <property type="entry name" value="tRNA-synt_2"/>
    <property type="match status" value="1"/>
</dbReference>
<dbReference type="InterPro" id="IPR004364">
    <property type="entry name" value="Aa-tRNA-synt_II"/>
</dbReference>
<gene>
    <name evidence="5" type="ORF">CDV28_10119</name>
</gene>
<dbReference type="GO" id="GO:0000049">
    <property type="term" value="F:tRNA binding"/>
    <property type="evidence" value="ECO:0007669"/>
    <property type="project" value="TreeGrafter"/>
</dbReference>
<dbReference type="PROSITE" id="PS50862">
    <property type="entry name" value="AA_TRNA_LIGASE_II"/>
    <property type="match status" value="1"/>
</dbReference>
<keyword evidence="1 5" id="KW-0436">Ligase</keyword>
<dbReference type="InterPro" id="IPR004525">
    <property type="entry name" value="EpmA"/>
</dbReference>
<evidence type="ECO:0000256" key="3">
    <source>
        <dbReference type="ARBA" id="ARBA00022840"/>
    </source>
</evidence>
<protein>
    <submittedName>
        <fullName evidence="5">Lysyl-tRNA synthetase, class 2</fullName>
        <ecNumber evidence="5">6.1.1.6</ecNumber>
    </submittedName>
</protein>
<evidence type="ECO:0000313" key="6">
    <source>
        <dbReference type="Proteomes" id="UP000316238"/>
    </source>
</evidence>
<evidence type="ECO:0000259" key="4">
    <source>
        <dbReference type="PROSITE" id="PS50862"/>
    </source>
</evidence>
<evidence type="ECO:0000313" key="5">
    <source>
        <dbReference type="EMBL" id="TAA76124.1"/>
    </source>
</evidence>
<dbReference type="InterPro" id="IPR006195">
    <property type="entry name" value="aa-tRNA-synth_II"/>
</dbReference>